<keyword evidence="2" id="KW-0732">Signal</keyword>
<name>A0A5B0QL02_PUCGR</name>
<dbReference type="Proteomes" id="UP000325313">
    <property type="component" value="Unassembled WGS sequence"/>
</dbReference>
<feature type="signal peptide" evidence="2">
    <location>
        <begin position="1"/>
        <end position="18"/>
    </location>
</feature>
<evidence type="ECO:0000256" key="1">
    <source>
        <dbReference type="SAM" id="MobiDB-lite"/>
    </source>
</evidence>
<evidence type="ECO:0000256" key="2">
    <source>
        <dbReference type="SAM" id="SignalP"/>
    </source>
</evidence>
<gene>
    <name evidence="3" type="ORF">PGTUg99_003087</name>
</gene>
<organism evidence="3 4">
    <name type="scientific">Puccinia graminis f. sp. tritici</name>
    <dbReference type="NCBI Taxonomy" id="56615"/>
    <lineage>
        <taxon>Eukaryota</taxon>
        <taxon>Fungi</taxon>
        <taxon>Dikarya</taxon>
        <taxon>Basidiomycota</taxon>
        <taxon>Pucciniomycotina</taxon>
        <taxon>Pucciniomycetes</taxon>
        <taxon>Pucciniales</taxon>
        <taxon>Pucciniaceae</taxon>
        <taxon>Puccinia</taxon>
    </lineage>
</organism>
<evidence type="ECO:0000313" key="3">
    <source>
        <dbReference type="EMBL" id="KAA1113850.1"/>
    </source>
</evidence>
<reference evidence="3 4" key="1">
    <citation type="submission" date="2019-05" db="EMBL/GenBank/DDBJ databases">
        <title>Emergence of the Ug99 lineage of the wheat stem rust pathogen through somatic hybridization.</title>
        <authorList>
            <person name="Li F."/>
            <person name="Upadhyaya N.M."/>
            <person name="Sperschneider J."/>
            <person name="Matny O."/>
            <person name="Nguyen-Phuc H."/>
            <person name="Mago R."/>
            <person name="Raley C."/>
            <person name="Miller M.E."/>
            <person name="Silverstein K.A.T."/>
            <person name="Henningsen E."/>
            <person name="Hirsch C.D."/>
            <person name="Visser B."/>
            <person name="Pretorius Z.A."/>
            <person name="Steffenson B.J."/>
            <person name="Schwessinger B."/>
            <person name="Dodds P.N."/>
            <person name="Figueroa M."/>
        </authorList>
    </citation>
    <scope>NUCLEOTIDE SEQUENCE [LARGE SCALE GENOMIC DNA]</scope>
    <source>
        <strain evidence="3 4">Ug99</strain>
    </source>
</reference>
<feature type="region of interest" description="Disordered" evidence="1">
    <location>
        <begin position="63"/>
        <end position="89"/>
    </location>
</feature>
<dbReference type="AlphaFoldDB" id="A0A5B0QL02"/>
<protein>
    <recommendedName>
        <fullName evidence="5">Golgi to ER traffic-protein</fullName>
    </recommendedName>
</protein>
<feature type="compositionally biased region" description="Polar residues" evidence="1">
    <location>
        <begin position="64"/>
        <end position="79"/>
    </location>
</feature>
<feature type="chain" id="PRO_5023050740" description="Golgi to ER traffic-protein" evidence="2">
    <location>
        <begin position="19"/>
        <end position="594"/>
    </location>
</feature>
<dbReference type="EMBL" id="VDEP01000274">
    <property type="protein sequence ID" value="KAA1113850.1"/>
    <property type="molecule type" value="Genomic_DNA"/>
</dbReference>
<evidence type="ECO:0008006" key="5">
    <source>
        <dbReference type="Google" id="ProtNLM"/>
    </source>
</evidence>
<feature type="compositionally biased region" description="Polar residues" evidence="1">
    <location>
        <begin position="380"/>
        <end position="389"/>
    </location>
</feature>
<proteinExistence type="predicted"/>
<accession>A0A5B0QL02</accession>
<evidence type="ECO:0000313" key="4">
    <source>
        <dbReference type="Proteomes" id="UP000325313"/>
    </source>
</evidence>
<feature type="region of interest" description="Disordered" evidence="1">
    <location>
        <begin position="380"/>
        <end position="413"/>
    </location>
</feature>
<comment type="caution">
    <text evidence="3">The sequence shown here is derived from an EMBL/GenBank/DDBJ whole genome shotgun (WGS) entry which is preliminary data.</text>
</comment>
<sequence length="594" mass="68860">MGLVCIQTFLFLFYIGVGIYCMDSEGLMHEGGAESNIFDWNDSQPLHINDILYSNLEANHHSSDGTNLSEDVQSTSVLSSGHPPAPCKDQMSTLVESDLGPYLKILETYFNHENSNSLGQNVEANPNTNIVSFLPNYPTHQSSSFQSQIDDQNTFQNPTANKAITLEIAMSTVSKIQPSTKLHAPAINHLNTSRKPVFKHLIGPQSDSNSKNRKRIKMNQALSKNVIQIPEIVTRSDDASKTPQISQSSSIMYNDAVSNRLEYSPSNPSEIYKINRHKMGNILHTKIIPSSQNMRGVDDVLKFNEEVFQNHEYESILDQSNSEAMIWLIKEIQPELGHLYISSETPEEVHEIFTNFDRKAILIRCDKIKCIKRLEIKSNPQEKSQMNHQIKSKAKTQEEGRLANHQAKRKRKSLEDKSVDKLFNNRFLWYSFWHKRTGIKIKENHSQFQERLVLFLLYIDVISTILGKYMTDDFSGLRYDSKILLQKAIDIVSQHYDLSFQTEPKSNILNYKTRRIPYDEVPKTYRPHRQEWIWIWTKRLLDEIKNQKLKKIFFETNDGTISRQSKSFFNRIFFHSIDKLNERLSRNFKPMHSH</sequence>